<dbReference type="KEGG" id="moc:BB934_02075"/>
<organism evidence="4">
    <name type="scientific">Microvirga ossetica</name>
    <dbReference type="NCBI Taxonomy" id="1882682"/>
    <lineage>
        <taxon>Bacteria</taxon>
        <taxon>Pseudomonadati</taxon>
        <taxon>Pseudomonadota</taxon>
        <taxon>Alphaproteobacteria</taxon>
        <taxon>Hyphomicrobiales</taxon>
        <taxon>Methylobacteriaceae</taxon>
        <taxon>Microvirga</taxon>
    </lineage>
</organism>
<evidence type="ECO:0000256" key="2">
    <source>
        <dbReference type="ARBA" id="ARBA00022764"/>
    </source>
</evidence>
<proteinExistence type="predicted"/>
<dbReference type="EMBL" id="CP016616">
    <property type="protein sequence ID" value="ANY77153.1"/>
    <property type="molecule type" value="Genomic_DNA"/>
</dbReference>
<protein>
    <submittedName>
        <fullName evidence="4">ABC transporter substrate-binding protein</fullName>
    </submittedName>
</protein>
<keyword evidence="2" id="KW-0574">Periplasm</keyword>
<evidence type="ECO:0000256" key="3">
    <source>
        <dbReference type="SAM" id="SignalP"/>
    </source>
</evidence>
<feature type="chain" id="PRO_5008535669" evidence="3">
    <location>
        <begin position="26"/>
        <end position="363"/>
    </location>
</feature>
<dbReference type="Gene3D" id="3.40.190.10">
    <property type="entry name" value="Periplasmic binding protein-like II"/>
    <property type="match status" value="2"/>
</dbReference>
<evidence type="ECO:0000313" key="4">
    <source>
        <dbReference type="EMBL" id="ANY77153.1"/>
    </source>
</evidence>
<feature type="signal peptide" evidence="3">
    <location>
        <begin position="1"/>
        <end position="25"/>
    </location>
</feature>
<dbReference type="Pfam" id="PF13416">
    <property type="entry name" value="SBP_bac_8"/>
    <property type="match status" value="1"/>
</dbReference>
<dbReference type="RefSeq" id="WP_237050142.1">
    <property type="nucleotide sequence ID" value="NZ_CP016616.1"/>
</dbReference>
<keyword evidence="1 3" id="KW-0732">Signal</keyword>
<dbReference type="AlphaFoldDB" id="A0A1B2EB22"/>
<reference evidence="4" key="1">
    <citation type="submission" date="2016-07" db="EMBL/GenBank/DDBJ databases">
        <title>Microvirga ossetica sp. nov. a new species of rhizobia isolated from root nodules of the legume species Vicia alpestris Steven originated from North Ossetia region in the Caucasus.</title>
        <authorList>
            <person name="Safronova V.I."/>
            <person name="Kuznetsova I.G."/>
            <person name="Sazanova A.L."/>
            <person name="Belimov A."/>
            <person name="Andronov E."/>
            <person name="Osledkin Y.S."/>
            <person name="Onishchuk O.P."/>
            <person name="Kurchak O.N."/>
            <person name="Shaposhnikov A.I."/>
            <person name="Willems A."/>
            <person name="Tikhonovich I.A."/>
        </authorList>
    </citation>
    <scope>NUCLEOTIDE SEQUENCE [LARGE SCALE GENOMIC DNA]</scope>
    <source>
        <strain evidence="4">V5/3M</strain>
    </source>
</reference>
<dbReference type="GO" id="GO:0030288">
    <property type="term" value="C:outer membrane-bounded periplasmic space"/>
    <property type="evidence" value="ECO:0007669"/>
    <property type="project" value="TreeGrafter"/>
</dbReference>
<name>A0A1B2EB22_9HYPH</name>
<dbReference type="InterPro" id="IPR006059">
    <property type="entry name" value="SBP"/>
</dbReference>
<evidence type="ECO:0000256" key="1">
    <source>
        <dbReference type="ARBA" id="ARBA00022729"/>
    </source>
</evidence>
<dbReference type="SUPFAM" id="SSF53850">
    <property type="entry name" value="Periplasmic binding protein-like II"/>
    <property type="match status" value="1"/>
</dbReference>
<gene>
    <name evidence="4" type="ORF">BB934_02075</name>
</gene>
<dbReference type="PANTHER" id="PTHR30006">
    <property type="entry name" value="THIAMINE-BINDING PERIPLASMIC PROTEIN-RELATED"/>
    <property type="match status" value="1"/>
</dbReference>
<dbReference type="PANTHER" id="PTHR30006:SF25">
    <property type="entry name" value="PHOSPHOGLYCERATE TRANSPORT REGULATORY PROTEIN PGTC"/>
    <property type="match status" value="1"/>
</dbReference>
<sequence length="363" mass="40030">MIRGFKAAIAVVGFLAGLAIHTVTAAERIAFPAPGGQQTVLSVHGATDLSAMEPLIRDFQVVAPNVTIEYSEYVTNDLFDEASRQCNEKQGTMDLVLSSSVDQLVKLVNDGCGTSYRSPLTLQLPSWTRWRDEIFGFTFEPAVIVFNRDLVPPEDVPRTRAELLNLLRSKPEKYDGRIGSYDIAQSGIGYLFASYDARGTAIFGRLLEAFGRADLVVRCCSSDLLTDLSTGRLAIGYNLIGSYAVGAQRRGARIGIVIPRDYTVVLSRAAFIPRSSRNTATAFRFLDYLLSERGQKKSREASFFFSFEGTLPEEVDGPLWLGTSGLLRPIPIGPELLAVQDRAKRQRLLGEWRRSIQPEGNVP</sequence>
<accession>A0A1B2EB22</accession>